<gene>
    <name evidence="6" type="primary">MPUL0D00610</name>
    <name evidence="6" type="ORF">METSCH_D00610</name>
</gene>
<evidence type="ECO:0000313" key="7">
    <source>
        <dbReference type="Proteomes" id="UP000292447"/>
    </source>
</evidence>
<dbReference type="InterPro" id="IPR009644">
    <property type="entry name" value="FKTN/MNN4/W02B3.4-1"/>
</dbReference>
<name>A0A4P6XNE8_9ASCO</name>
<keyword evidence="4" id="KW-0472">Membrane</keyword>
<dbReference type="PANTHER" id="PTHR15407">
    <property type="entry name" value="FUKUTIN-RELATED"/>
    <property type="match status" value="1"/>
</dbReference>
<evidence type="ECO:0000256" key="1">
    <source>
        <dbReference type="ARBA" id="ARBA00004167"/>
    </source>
</evidence>
<accession>A0A4P6XNE8</accession>
<dbReference type="GO" id="GO:0009100">
    <property type="term" value="P:glycoprotein metabolic process"/>
    <property type="evidence" value="ECO:0007669"/>
    <property type="project" value="UniProtKB-ARBA"/>
</dbReference>
<dbReference type="InterPro" id="IPR007074">
    <property type="entry name" value="LicD/FKTN/FKRP_NTP_transf"/>
</dbReference>
<keyword evidence="2" id="KW-0812">Transmembrane</keyword>
<evidence type="ECO:0000259" key="5">
    <source>
        <dbReference type="Pfam" id="PF04991"/>
    </source>
</evidence>
<dbReference type="AlphaFoldDB" id="A0A4P6XNE8"/>
<dbReference type="EMBL" id="CP034459">
    <property type="protein sequence ID" value="QBM89002.1"/>
    <property type="molecule type" value="Genomic_DNA"/>
</dbReference>
<evidence type="ECO:0000256" key="2">
    <source>
        <dbReference type="ARBA" id="ARBA00022692"/>
    </source>
</evidence>
<dbReference type="Pfam" id="PF04991">
    <property type="entry name" value="LicD"/>
    <property type="match status" value="1"/>
</dbReference>
<dbReference type="GO" id="GO:0016020">
    <property type="term" value="C:membrane"/>
    <property type="evidence" value="ECO:0007669"/>
    <property type="project" value="UniProtKB-SubCell"/>
</dbReference>
<feature type="domain" description="LicD/FKTN/FKRP nucleotidyltransferase" evidence="5">
    <location>
        <begin position="396"/>
        <end position="514"/>
    </location>
</feature>
<organism evidence="6 7">
    <name type="scientific">Metschnikowia aff. pulcherrima</name>
    <dbReference type="NCBI Taxonomy" id="2163413"/>
    <lineage>
        <taxon>Eukaryota</taxon>
        <taxon>Fungi</taxon>
        <taxon>Dikarya</taxon>
        <taxon>Ascomycota</taxon>
        <taxon>Saccharomycotina</taxon>
        <taxon>Pichiomycetes</taxon>
        <taxon>Metschnikowiaceae</taxon>
        <taxon>Metschnikowia</taxon>
    </lineage>
</organism>
<proteinExistence type="predicted"/>
<protein>
    <submittedName>
        <fullName evidence="6">LicD family protein</fullName>
    </submittedName>
</protein>
<comment type="subcellular location">
    <subcellularLocation>
        <location evidence="1">Membrane</location>
        <topology evidence="1">Single-pass membrane protein</topology>
    </subcellularLocation>
</comment>
<reference evidence="7" key="1">
    <citation type="submission" date="2019-03" db="EMBL/GenBank/DDBJ databases">
        <title>Snf2 controls pulcherriminic acid biosynthesis and connects pigmentation and antifungal activity of the yeast Metschnikowia pulcherrima.</title>
        <authorList>
            <person name="Gore-Lloyd D."/>
            <person name="Sumann I."/>
            <person name="Brachmann A.O."/>
            <person name="Schneeberger K."/>
            <person name="Ortiz-Merino R.A."/>
            <person name="Moreno-Beltran M."/>
            <person name="Schlaefli M."/>
            <person name="Kirner P."/>
            <person name="Santos Kron A."/>
            <person name="Wolfe K.H."/>
            <person name="Piel J."/>
            <person name="Ahrens C.H."/>
            <person name="Henk D."/>
            <person name="Freimoser F.M."/>
        </authorList>
    </citation>
    <scope>NUCLEOTIDE SEQUENCE [LARGE SCALE GENOMIC DNA]</scope>
    <source>
        <strain evidence="7">APC 1.2</strain>
    </source>
</reference>
<evidence type="ECO:0000256" key="4">
    <source>
        <dbReference type="ARBA" id="ARBA00023136"/>
    </source>
</evidence>
<dbReference type="Proteomes" id="UP000292447">
    <property type="component" value="Chromosome IV"/>
</dbReference>
<dbReference type="PANTHER" id="PTHR15407:SF28">
    <property type="entry name" value="RIBITOL-5-PHOSPHATE TRANSFERASE FKTN"/>
    <property type="match status" value="1"/>
</dbReference>
<evidence type="ECO:0000256" key="3">
    <source>
        <dbReference type="ARBA" id="ARBA00022989"/>
    </source>
</evidence>
<sequence>MTFRVKKVFRLVLLTGVIGLAYLSLLTISDFSLQHSTREALFLNLRVLYNRLYANTLNLKVDDLRQKANEILTEKFKDYSPPSLQYLRSDYKLPTNISIPQYFVSASEVTTRKPLLQPFDPRFTLSVYLRWIRENPGKSIPFHWSDWVDLSALNQYILFPEERKETCQKLFELTEDQRKQSSVLQIEQYCVNEKSFPLGYKVTGFPRAQSRENNVILAKSYLYSSFPSPSQLVFLTNNHGSYLVEINDRKNELKQSLLQNKLPEEIFVSRDSTHVDVLDSYRLLIETQKPQVEYHDDPLQIHLDESFFDIDIDNTIMALEKVSKKRQEESYLSSLKYSKEVKQPKKSFREVKLLKSDSQRVFGDHHDWRFFNGLTINTDKQAIVLHRIMKSYLLFCRTHGLITWIAHGSLLSWYWNGMIFPWDADTDVQMPIRDLHRLARDFNQSLVIENIGHDMRGYPLNEMDFNGMGTYYIDVGTSITHREYENGLNNIDARFIDVQTGLYVDITGLAVSDEKAPGRYDGLRPTNPEPETNRINNKLSKLYNCRNRHFASLSELSPLVKSVVQNEVGYVPQNFSPLLKNEYRIEGMLEFSFNGYYYLSAMRLWVKASFLIDYTKNPGNWIDHHTRLSQREISVEEANAINNLTETDFANLLNDERVLREFLSSSNFTQFHEEQMSYLLSSRMKKYYLSLEKYVSGEQVGRPIWPDLFMNEIAVNGWDYEDEVRKANALVEIYQKIDSEASKAPIADTKNS</sequence>
<keyword evidence="7" id="KW-1185">Reference proteome</keyword>
<keyword evidence="3" id="KW-1133">Transmembrane helix</keyword>
<evidence type="ECO:0000313" key="6">
    <source>
        <dbReference type="EMBL" id="QBM89002.1"/>
    </source>
</evidence>